<keyword evidence="28 32" id="KW-0325">Glycoprotein</keyword>
<evidence type="ECO:0000256" key="3">
    <source>
        <dbReference type="ARBA" id="ARBA00004505"/>
    </source>
</evidence>
<keyword evidence="21 32" id="KW-1164">Virus endocytosis by host</keyword>
<dbReference type="GO" id="GO:0055036">
    <property type="term" value="C:virion membrane"/>
    <property type="evidence" value="ECO:0007669"/>
    <property type="project" value="UniProtKB-SubCell"/>
</dbReference>
<evidence type="ECO:0000256" key="22">
    <source>
        <dbReference type="ARBA" id="ARBA00022989"/>
    </source>
</evidence>
<dbReference type="GO" id="GO:0039654">
    <property type="term" value="P:fusion of virus membrane with host endosome membrane"/>
    <property type="evidence" value="ECO:0007669"/>
    <property type="project" value="UniProtKB-UniRule"/>
</dbReference>
<evidence type="ECO:0000256" key="28">
    <source>
        <dbReference type="ARBA" id="ARBA00023180"/>
    </source>
</evidence>
<feature type="site" description="Cleavage; by host furin" evidence="32">
    <location>
        <begin position="504"/>
        <end position="505"/>
    </location>
</feature>
<evidence type="ECO:0000256" key="9">
    <source>
        <dbReference type="ARBA" id="ARBA00022511"/>
    </source>
</evidence>
<comment type="miscellaneous">
    <text evidence="32">HIV-1 lineages are divided in three main groups, M (for Major), O (for Outlier), and N (for New, or Non-M, Non-O). The vast majority of strains found worldwide belong to the group M. Group O seems to be endemic to and largely confined to Cameroon and neighboring countries in West Central Africa, where these viruses represent a small minority of HIV-1 strains. The group N is represented by a limited number of isolates from Cameroonian persons. The group M is further subdivided in 9 clades or subtypes (A to D, F to H, J and K).</text>
</comment>
<comment type="domain">
    <text evidence="32">The membrane proximal external region (MPER) present in gp41 is a tryptophan-rich region recognized by the antibodies 2F5, Z13, and 4E10. MPER seems to play a role in fusion.</text>
</comment>
<dbReference type="GO" id="GO:0019064">
    <property type="term" value="P:fusion of virus membrane with host plasma membrane"/>
    <property type="evidence" value="ECO:0007669"/>
    <property type="project" value="UniProtKB-UniRule"/>
</dbReference>
<evidence type="ECO:0000256" key="10">
    <source>
        <dbReference type="ARBA" id="ARBA00022570"/>
    </source>
</evidence>
<keyword evidence="19 32" id="KW-1043">Host membrane</keyword>
<dbReference type="HAMAP" id="MF_04083">
    <property type="entry name" value="HIV_ENV"/>
    <property type="match status" value="1"/>
</dbReference>
<evidence type="ECO:0000259" key="35">
    <source>
        <dbReference type="Pfam" id="PF00516"/>
    </source>
</evidence>
<keyword evidence="9 32" id="KW-1032">Host cell membrane</keyword>
<dbReference type="GO" id="GO:0044175">
    <property type="term" value="C:host cell endosome membrane"/>
    <property type="evidence" value="ECO:0007669"/>
    <property type="project" value="UniProtKB-SubCell"/>
</dbReference>
<dbReference type="GO" id="GO:0016020">
    <property type="term" value="C:membrane"/>
    <property type="evidence" value="ECO:0007669"/>
    <property type="project" value="UniProtKB-UniRule"/>
</dbReference>
<evidence type="ECO:0000256" key="24">
    <source>
        <dbReference type="ARBA" id="ARBA00023054"/>
    </source>
</evidence>
<dbReference type="GO" id="GO:0019031">
    <property type="term" value="C:viral envelope"/>
    <property type="evidence" value="ECO:0007669"/>
    <property type="project" value="UniProtKB-KW"/>
</dbReference>
<feature type="region of interest" description="V2" evidence="32">
    <location>
        <begin position="153"/>
        <end position="192"/>
    </location>
</feature>
<protein>
    <recommendedName>
        <fullName evidence="32">Envelope glycoprotein gp160</fullName>
    </recommendedName>
    <alternativeName>
        <fullName evidence="32">Env polyprotein</fullName>
    </alternativeName>
    <component>
        <recommendedName>
            <fullName evidence="32">Surface protein gp120</fullName>
            <shortName evidence="32">SU</shortName>
        </recommendedName>
        <alternativeName>
            <fullName evidence="32">Glycoprotein 120</fullName>
            <shortName evidence="32">gp120</shortName>
        </alternativeName>
    </component>
    <component>
        <recommendedName>
            <fullName evidence="32">Transmembrane protein gp41</fullName>
            <shortName evidence="32">TM</shortName>
        </recommendedName>
        <alternativeName>
            <fullName evidence="32">Glycoprotein 41</fullName>
            <shortName evidence="32">gp41</shortName>
        </alternativeName>
    </component>
</protein>
<comment type="function">
    <text evidence="32">Surface protein gp120: Attaches the virus to the host lymphoid cell by binding to the primary receptor CD4. This interaction induces a structural rearrangement creating a high affinity binding site for a chemokine coreceptor like CXCR4 and/or CCR5. Acts as a ligand for CD209/DC-SIGN and CLEC4M/DC-SIGNR, which are respectively found on dendritic cells (DCs), and on endothelial cells of liver sinusoids and lymph node sinuses. These interactions allow capture of viral particles at mucosal surfaces by these cells and subsequent transmission to permissive cells. HIV subverts the migration properties of dendritic cells to gain access to CD4+ T-cells in lymph nodes. Virus transmission to permissive T-cells occurs either in trans (without DCs infection, through viral capture and transmission), or in cis (following DCs productive infection, through the usual CD4-gp120 interaction), thereby inducing a robust infection. In trans infection, bound virions remain infectious over days and it is proposed that they are not degraded, but protected in non-lysosomal acidic organelles within the DCs close to the cell membrane thus contributing to the viral infectious potential during DCs' migration from the periphery to the lymphoid tissues. On arrival at lymphoid tissues, intact virions recycle back to DCs' cell surface allowing virus transmission to CD4+ T-cells.</text>
</comment>
<comment type="subcellular location">
    <subcellularLocation>
        <location evidence="3">Host cell membrane</location>
        <topology evidence="3">Peripheral membrane protein</topology>
    </subcellularLocation>
    <subcellularLocation>
        <location evidence="1">Host cell membrane</location>
        <topology evidence="1">Single-pass type I membrane protein</topology>
    </subcellularLocation>
    <subcellularLocation>
        <location evidence="2">Host endosome membrane</location>
        <topology evidence="2">Peripheral membrane protein</topology>
    </subcellularLocation>
    <subcellularLocation>
        <location evidence="5">Host endosome membrane</location>
        <topology evidence="5">Single-pass type I membrane protein</topology>
    </subcellularLocation>
    <subcellularLocation>
        <location evidence="6">Virion membrane</location>
        <topology evidence="6">Peripheral membrane protein</topology>
    </subcellularLocation>
    <subcellularLocation>
        <location evidence="4">Virion membrane</location>
        <topology evidence="4">Single-pass type I membrane protein</topology>
    </subcellularLocation>
</comment>
<dbReference type="InterPro" id="IPR036377">
    <property type="entry name" value="Gp120_core_sf"/>
</dbReference>
<evidence type="ECO:0000256" key="26">
    <source>
        <dbReference type="ARBA" id="ARBA00023139"/>
    </source>
</evidence>
<reference evidence="37" key="1">
    <citation type="journal article" date="2017" name="Nat. Med.">
        <title>Antibody 10-1074 suppresses viremia in HIV-1-infected individuals.</title>
        <authorList>
            <person name="Caskey M."/>
            <person name="Schoofs T."/>
            <person name="Gruell H."/>
            <person name="Settler A."/>
            <person name="Karagounis T."/>
            <person name="Kreider E.F."/>
            <person name="Murrell B."/>
            <person name="Pfeifer N."/>
            <person name="Nogueira L."/>
            <person name="Oliveira T.Y."/>
            <person name="Learn G.H."/>
            <person name="Cohen Y.Z."/>
            <person name="Lehmann C."/>
            <person name="Gillor D."/>
            <person name="Shimeliovich I."/>
            <person name="Unson-O'Brien C."/>
            <person name="Weiland D."/>
            <person name="Robles A."/>
            <person name="Kummerle T."/>
            <person name="Wyen C."/>
            <person name="Levin R."/>
            <person name="Witmer-Pack M."/>
            <person name="Eren K."/>
            <person name="Ignacio C."/>
            <person name="Kiss S."/>
            <person name="West A.P.Jr."/>
            <person name="Mouquet H."/>
            <person name="Zingman B.S."/>
            <person name="Gulick R.M."/>
            <person name="Keler T."/>
            <person name="Bjorkman P.J."/>
            <person name="Seaman M.S."/>
            <person name="Hahn B.H."/>
            <person name="Fatkenheuer G."/>
            <person name="Schlesinger S.J."/>
            <person name="Nussenzweig M.C."/>
            <person name="Klein F."/>
        </authorList>
    </citation>
    <scope>NUCLEOTIDE SEQUENCE</scope>
    <source>
        <strain evidence="37">1HD6K-D0-061416-A12_S40</strain>
    </source>
</reference>
<dbReference type="GO" id="GO:1903908">
    <property type="term" value="P:positive regulation of plasma membrane raft polarization"/>
    <property type="evidence" value="ECO:0007669"/>
    <property type="project" value="UniProtKB-UniRule"/>
</dbReference>
<dbReference type="SUPFAM" id="SSF56502">
    <property type="entry name" value="gp120 core"/>
    <property type="match status" value="2"/>
</dbReference>
<gene>
    <name evidence="32 37" type="primary">env</name>
</gene>
<keyword evidence="30 32" id="KW-0449">Lipoprotein</keyword>
<dbReference type="FunFam" id="1.20.5.490:FF:000001">
    <property type="entry name" value="Envelope glycoprotein gp160"/>
    <property type="match status" value="1"/>
</dbReference>
<feature type="disulfide bond" evidence="32">
    <location>
        <begin position="214"/>
        <end position="243"/>
    </location>
</feature>
<dbReference type="Pfam" id="PF00516">
    <property type="entry name" value="GP120"/>
    <property type="match status" value="1"/>
</dbReference>
<evidence type="ECO:0000256" key="31">
    <source>
        <dbReference type="ARBA" id="ARBA00023296"/>
    </source>
</evidence>
<feature type="chain" id="PRO_5023429197" description="Envelope glycoprotein gp160" evidence="32">
    <location>
        <begin position="32"/>
        <end position="850"/>
    </location>
</feature>
<keyword evidence="31 32" id="KW-1160">Virus entry into host cell</keyword>
<keyword evidence="11 32" id="KW-0945">Host-virus interaction</keyword>
<comment type="function">
    <text evidence="32">Transmembrane protein gp41: Acts as a class I viral fusion protein. Under the current model, the protein has at least 3 conformational states: pre-fusion native state, pre-hairpin intermediate state, and post-fusion hairpin state. During fusion of viral and target intracellular membranes, the coiled coil regions (heptad repeats) assume a trimer-of-hairpins structure, positioning the fusion peptide in close proximity to the C-terminal region of the ectodomain. The formation of this structure appears to drive apposition and subsequent fusion of viral and target cell membranes. Complete fusion occurs in host cell endosomes and is dynamin-dependent, however some lipid transfer might occur at the plasma membrane. The virus undergoes clathrin-dependent internalization long before endosomal fusion, thus minimizing the surface exposure of conserved viral epitopes during fusion and reducing the efficacy of inhibitors targeting these epitopes. Membranes fusion leads to delivery of the nucleocapsid into the cytoplasm.</text>
</comment>
<feature type="disulfide bond" evidence="32">
    <location>
        <begin position="53"/>
        <end position="73"/>
    </location>
</feature>
<feature type="topological domain" description="Cytoplasmic" evidence="32">
    <location>
        <begin position="700"/>
        <end position="850"/>
    </location>
</feature>
<dbReference type="FunFam" id="2.170.40.20:FF:000003">
    <property type="entry name" value="Envelope glycoprotein gp160"/>
    <property type="match status" value="1"/>
</dbReference>
<sequence length="850" mass="96729">MIVKEIRKNYQNLWKGGIMLLGLLMISSTAEKLWVTVYYGVPVWKDATTTLFCASDAKAYSTEAHNVWATHACVPTDPNPQEVELENMTENFNMWKNNMVEQMQEDIISLWDQSLKPCVKLTPLCVTLNCTDYNTTTTNNTSLLMEKGEMKNCSFNITTSIRDKIQNQYALFYKLDVVQMDDSNNTYRLINCNTSVITQACPKVSFQPIPIHYCTPAGFALLKCKDKQFNGTGPCKNVSTVQCTHGIKPVVSTQLLLNGSLAEEEVVIRSSNFTDNAKIIIVQLNESVQINCTRPSNNTRKSINIGPGRAFYATGDIIGDIRQAHCNISREKWNSTLEQIAKKLREQFKNKTIEFKPSSGGDPEIEMHSFNCGGEFLYCNTTQLFNSTWFNSTNITDTRENSTEIITLPCRIKQIVNMWQEVGKAMYAPPIKGNISCISNITGLLLIRDGGNITNSTSETFRPGGGDMRDNWRSELYRYKVVKIEPLGVAPTKARRRVVQREKRAIGTFGAMFLGFLGAAGSTMGAASMALTVQARLLLSGIVQQQNNLLRAIEAQQHMLQLTVWGIKQLQARVLAVERYLKDQQLLGIWGCSGKLICTTNVPWNNSWSNKSLASIWNNMTWMEWEREIDNYSGLIYNLLEESQNQQEKNEQELLELDKWDSLWSWFSITNWLWYIKIFIMIVGGLIGLRIVFIILSIVNRVRQGYSPLSLQTHLPTPRGPDRPDGTEEEGGERDKDRSRPLVDGFLALFWVDLRSLFLFNYHLLRDLLLITARIVERLGRRGWEALKYWWNLLQYWIQELKNSAVSLFNAIAIAVAEGTDRIIEVVQRAGRAILHIPRRIRQGAERALQ</sequence>
<dbReference type="InterPro" id="IPR000328">
    <property type="entry name" value="GP41-like"/>
</dbReference>
<keyword evidence="7 32" id="KW-1168">Fusion of virus membrane with host membrane</keyword>
<evidence type="ECO:0000256" key="21">
    <source>
        <dbReference type="ARBA" id="ARBA00022890"/>
    </source>
</evidence>
<dbReference type="GO" id="GO:0075512">
    <property type="term" value="P:clathrin-dependent endocytosis of virus by host cell"/>
    <property type="evidence" value="ECO:0007669"/>
    <property type="project" value="UniProtKB-UniRule"/>
</dbReference>
<feature type="region of interest" description="CD4-binding loop" evidence="32">
    <location>
        <begin position="358"/>
        <end position="368"/>
    </location>
</feature>
<keyword evidence="12 32" id="KW-1162">Viral penetration into host cytoplasm</keyword>
<keyword evidence="25 32" id="KW-0472">Membrane</keyword>
<dbReference type="GO" id="GO:0005198">
    <property type="term" value="F:structural molecule activity"/>
    <property type="evidence" value="ECO:0007669"/>
    <property type="project" value="UniProtKB-UniRule"/>
</dbReference>
<keyword evidence="10 32" id="KW-1165">Clathrin-mediated endocytosis of virus by host</keyword>
<dbReference type="InterPro" id="IPR037527">
    <property type="entry name" value="Gp160"/>
</dbReference>
<evidence type="ECO:0000256" key="33">
    <source>
        <dbReference type="RuleBase" id="RU363095"/>
    </source>
</evidence>
<evidence type="ECO:0000256" key="4">
    <source>
        <dbReference type="ARBA" id="ARBA00004563"/>
    </source>
</evidence>
<keyword evidence="24 32" id="KW-0175">Coiled coil</keyword>
<dbReference type="CDD" id="cd09909">
    <property type="entry name" value="HIV-1-like_HR1-HR2"/>
    <property type="match status" value="1"/>
</dbReference>
<keyword evidence="26 32" id="KW-0564">Palmitate</keyword>
<comment type="caution">
    <text evidence="32 33">Lacks conserved residue(s) required for the propagation of feature annotation.</text>
</comment>
<comment type="domain">
    <text evidence="32">The CD4-binding region is targeted by the antibody b12.</text>
</comment>
<keyword evidence="18 32" id="KW-0946">Virion</keyword>
<evidence type="ECO:0000256" key="32">
    <source>
        <dbReference type="HAMAP-Rule" id="MF_04083"/>
    </source>
</evidence>
<feature type="disulfide bond" evidence="32">
    <location>
        <begin position="224"/>
        <end position="235"/>
    </location>
</feature>
<evidence type="ECO:0000259" key="36">
    <source>
        <dbReference type="Pfam" id="PF00517"/>
    </source>
</evidence>
<keyword evidence="29 32" id="KW-0899">Viral immunoevasion</keyword>
<accession>A0A1P8PCM1</accession>
<keyword evidence="17 32" id="KW-1161">Viral attachment to host cell</keyword>
<keyword evidence="14 32" id="KW-0812">Transmembrane</keyword>
<evidence type="ECO:0000256" key="25">
    <source>
        <dbReference type="ARBA" id="ARBA00023136"/>
    </source>
</evidence>
<evidence type="ECO:0000256" key="17">
    <source>
        <dbReference type="ARBA" id="ARBA00022804"/>
    </source>
</evidence>
<evidence type="ECO:0000256" key="6">
    <source>
        <dbReference type="ARBA" id="ARBA00004650"/>
    </source>
</evidence>
<dbReference type="GO" id="GO:0019062">
    <property type="term" value="P:virion attachment to host cell"/>
    <property type="evidence" value="ECO:0007669"/>
    <property type="project" value="UniProtKB-UniRule"/>
</dbReference>
<dbReference type="Gene3D" id="2.170.40.20">
    <property type="entry name" value="Human immunodeficiency virus 1, Gp160, envelope glycoprotein"/>
    <property type="match status" value="2"/>
</dbReference>
<evidence type="ECO:0000256" key="19">
    <source>
        <dbReference type="ARBA" id="ARBA00022870"/>
    </source>
</evidence>
<name>A0A1P8PCM1_HV1</name>
<comment type="subcellular location">
    <molecule>Transmembrane protein gp41</molecule>
    <subcellularLocation>
        <location evidence="32">Virion membrane</location>
        <topology evidence="32">Single-pass type I membrane protein</topology>
    </subcellularLocation>
    <subcellularLocation>
        <location evidence="32">Host cell membrane</location>
        <topology evidence="32">Single-pass type I membrane protein</topology>
    </subcellularLocation>
    <subcellularLocation>
        <location evidence="32">Host endosome membrane</location>
        <topology evidence="32">Single-pass type I membrane protein</topology>
    </subcellularLocation>
    <text evidence="32">It is probably concentrated at the site of budding and incorporated into the virions possibly by contacts between the cytoplasmic tail of Env and the N-terminus of Gag.</text>
</comment>
<evidence type="ECO:0000256" key="12">
    <source>
        <dbReference type="ARBA" id="ARBA00022595"/>
    </source>
</evidence>
<dbReference type="Pfam" id="PF00517">
    <property type="entry name" value="GP41"/>
    <property type="match status" value="1"/>
</dbReference>
<dbReference type="EMBL" id="KY324645">
    <property type="protein sequence ID" value="APX60220.1"/>
    <property type="molecule type" value="Genomic_RNA"/>
</dbReference>
<dbReference type="Gene3D" id="1.20.5.490">
    <property type="entry name" value="Single helix bin"/>
    <property type="match status" value="1"/>
</dbReference>
<comment type="function">
    <text evidence="32">Envelope glycoprotein gp160: Oligomerizes in the host endoplasmic reticulum into predominantly trimers. In a second time, gp160 transits in the host Golgi, where glycosylation is completed. The precursor is then proteolytically cleaved in the trans-Golgi and thereby activated by cellular furin or furin-like proteases to produce gp120 and gp41.</text>
</comment>
<feature type="domain" description="Human immunodeficiency virus 1 envelope glycoprotein Gp120" evidence="35">
    <location>
        <begin position="33"/>
        <end position="504"/>
    </location>
</feature>
<evidence type="ECO:0000256" key="23">
    <source>
        <dbReference type="ARBA" id="ARBA00023046"/>
    </source>
</evidence>
<comment type="PTM">
    <text evidence="32">Specific enzymatic cleavages in vivo yield mature proteins. Envelope glycoproteins are synthesized as a inactive precursor that is heavily N-glycosylated and processed likely by host cell furin in the Golgi to yield the mature SU and TM proteins. The cleavage site between SU and TM requires the minimal sequence [KR]-X-[KR]-R. About 2 of the 9 disulfide bonds of gp41 are reduced by P4HB/PDI, following binding to CD4 receptor.</text>
</comment>
<evidence type="ECO:0000256" key="16">
    <source>
        <dbReference type="ARBA" id="ARBA00022729"/>
    </source>
</evidence>
<feature type="transmembrane region" description="Helical" evidence="33">
    <location>
        <begin position="672"/>
        <end position="699"/>
    </location>
</feature>
<comment type="domain">
    <text evidence="32">The YXXL motif is involved in determining the exact site of viral release at the surface of infected mononuclear cells and promotes endocytosis. YXXL and di-leucine endocytosis motifs interact directly or indirectly with the clathrin adapter complexes, opperate independently, and their activities are not additive.</text>
</comment>
<evidence type="ECO:0000256" key="27">
    <source>
        <dbReference type="ARBA" id="ARBA00023157"/>
    </source>
</evidence>
<keyword evidence="23 32" id="KW-1039">Host endosome</keyword>
<feature type="short sequence motif" description="YXXL motif; contains endocytosis signal" evidence="32">
    <location>
        <begin position="706"/>
        <end position="709"/>
    </location>
</feature>
<comment type="subunit">
    <text evidence="32">The mature envelope protein (Env) consists of a homotrimer of non-covalently associated gp120-gp41 heterodimers. The resulting complex protrudes from the virus surface as a spike. There seems to be as few as 10 spikes on the average virion. Surface protein gp120 interacts with host CD4, CCR5 and CXCR4. Gp120 also interacts with the C-type lectins CD209/DC-SIGN and CLEC4M/DC-SIGNR (collectively referred to as DC-SIGN(R)). Gp120 and gp41 interact with GalCer. Gp120 interacts with host ITGA4/ITGB7 complex; on CD4+ T-cells, this interaction results in rapid activation of integrin ITGAL/LFA-1, which facilitates efficient cell-to-cell spreading of HIV-1. Gp120 interacts with cell-associated heparan sulfate; this interaction increases virus infectivity on permissive cells and may be involved in infection of CD4- cells.</text>
</comment>
<dbReference type="FunFam" id="1.10.287.210:FF:000001">
    <property type="entry name" value="Envelope glycoprotein gp160"/>
    <property type="match status" value="1"/>
</dbReference>
<comment type="subcellular location">
    <molecule>Surface protein gp120</molecule>
    <subcellularLocation>
        <location evidence="32">Virion membrane</location>
        <topology evidence="32">Peripheral membrane protein</topology>
    </subcellularLocation>
    <subcellularLocation>
        <location evidence="32">Host cell membrane</location>
        <topology evidence="32">Peripheral membrane protein</topology>
    </subcellularLocation>
    <subcellularLocation>
        <location evidence="32">Host endosome membrane</location>
        <topology evidence="32">Single-pass type I membrane protein</topology>
    </subcellularLocation>
    <text evidence="32">The surface protein is not anchored to the viral envelope, but associates with the extravirion surface through its binding to TM. It is probably concentrated at the site of budding and incorporated into the virions possibly by contacts between the cytoplasmic tail of Env and the N-terminus of Gag.</text>
</comment>
<evidence type="ECO:0000256" key="5">
    <source>
        <dbReference type="ARBA" id="ARBA00004578"/>
    </source>
</evidence>
<feature type="region of interest" description="MPER; binding to GalCer" evidence="32">
    <location>
        <begin position="656"/>
        <end position="677"/>
    </location>
</feature>
<dbReference type="GO" id="GO:0020002">
    <property type="term" value="C:host cell plasma membrane"/>
    <property type="evidence" value="ECO:0007669"/>
    <property type="project" value="UniProtKB-SubCell"/>
</dbReference>
<dbReference type="GO" id="GO:0052031">
    <property type="term" value="P:symbiont-mediated perturbation of host defense response"/>
    <property type="evidence" value="ECO:0007669"/>
    <property type="project" value="UniProtKB-UniRule"/>
</dbReference>
<dbReference type="InterPro" id="IPR000777">
    <property type="entry name" value="HIV1_Gp120"/>
</dbReference>
<feature type="chain" id="PRO_5023429198" description="Transmembrane protein gp41" evidence="32">
    <location>
        <begin position="505"/>
        <end position="850"/>
    </location>
</feature>
<comment type="domain">
    <text evidence="32 33">The 17 amino acids long immunosuppressive region is present in many retroviral envelope proteins. Synthetic peptides derived from this relatively conserved sequence inhibit immune function in vitro and in vivo.</text>
</comment>
<feature type="coiled-coil region" evidence="32">
    <location>
        <begin position="627"/>
        <end position="661"/>
    </location>
</feature>
<evidence type="ECO:0000256" key="29">
    <source>
        <dbReference type="ARBA" id="ARBA00023280"/>
    </source>
</evidence>
<keyword evidence="8 32" id="KW-1170">Fusion of virus membrane with host endosomal membrane</keyword>
<keyword evidence="20 32" id="KW-0261">Viral envelope protein</keyword>
<evidence type="ECO:0000256" key="8">
    <source>
        <dbReference type="ARBA" id="ARBA00022510"/>
    </source>
</evidence>
<feature type="region of interest" description="Immunosuppression" evidence="32">
    <location>
        <begin position="568"/>
        <end position="586"/>
    </location>
</feature>
<proteinExistence type="inferred from homology"/>
<evidence type="ECO:0000256" key="13">
    <source>
        <dbReference type="ARBA" id="ARBA00022685"/>
    </source>
</evidence>
<dbReference type="GO" id="GO:0019082">
    <property type="term" value="P:viral protein processing"/>
    <property type="evidence" value="ECO:0007669"/>
    <property type="project" value="UniProtKB-UniRule"/>
</dbReference>
<evidence type="ECO:0000256" key="2">
    <source>
        <dbReference type="ARBA" id="ARBA00004433"/>
    </source>
</evidence>
<dbReference type="GO" id="GO:1903911">
    <property type="term" value="P:positive regulation of receptor clustering"/>
    <property type="evidence" value="ECO:0007669"/>
    <property type="project" value="UniProtKB-UniRule"/>
</dbReference>
<evidence type="ECO:0000256" key="18">
    <source>
        <dbReference type="ARBA" id="ARBA00022844"/>
    </source>
</evidence>
<keyword evidence="13 32" id="KW-0165">Cleavage on pair of basic residues</keyword>
<evidence type="ECO:0000256" key="14">
    <source>
        <dbReference type="ARBA" id="ARBA00022692"/>
    </source>
</evidence>
<comment type="domain">
    <text evidence="32">Some of the most genetically diverse regions of the viral genome are present in Env. They are called variable regions 1 through 5 (V1 through V5). Coreceptor usage of gp120 is determined mainly by the primary structure of the third variable region (V3) in the outer domain of gp120. The sequence of V3 determines which coreceptor, CCR5 and/or CXCR4 (corresponding to R5/macrophage, X4/T cell and R5X4/T cell and macrophage tropism), is used to trigger the fusion potential of the Env complex, and hence which cells the virus can infect. Binding to CCR5 involves a region adjacent in addition to V3.</text>
</comment>
<dbReference type="Gene3D" id="1.10.287.210">
    <property type="match status" value="1"/>
</dbReference>
<keyword evidence="15 32" id="KW-0053">Apoptosis</keyword>
<comment type="miscellaneous">
    <text evidence="32">Inhibitors targeting HIV-1 viral envelope proteins are used as antiretroviral drugs. Attachment of virions to the cell surface via non-specific interactions and CD4 binding can be blocked by inhibitors that include cyanovirin-N, cyclotriazadisulfonamide analogs, PRO 2000, TNX 355 and PRO 542. In addition, BMS 806 can block CD4-induced conformational changes. Env interactions with the coreceptor molecules can be targeted by CCR5 antagonists including SCH-D, maraviroc (UK 427857) and aplaviroc (GW 873140), and the CXCR4 antagonist AMD 070. Fusion of viral and cellular membranes can be inhibited by peptides such as enfuvirtide and tifuvirtide (T 1249). Resistance to inhibitors associated with mutations in Env are observed. Most of the time, single mutations confer only a modest reduction in drug susceptibility. Combination of several mutations is usually required to develop a high-level drug resistance.</text>
</comment>
<comment type="PTM">
    <text evidence="32">Palmitoylation of the transmembrane protein and of Env polyprotein (prior to its proteolytic cleavage) is essential for their association with host cell membrane lipid rafts. Palmitoylation is therefore required for envelope trafficking to classical lipid rafts, but not for viral replication.</text>
</comment>
<keyword evidence="16 32" id="KW-0732">Signal</keyword>
<comment type="PTM">
    <text evidence="32">Highly glycosylated by host. The high number of glycan on the protein is reffered to as 'glycan shield' because it contributes to hide protein sequence from adaptive immune system.</text>
</comment>
<evidence type="ECO:0000256" key="34">
    <source>
        <dbReference type="SAM" id="MobiDB-lite"/>
    </source>
</evidence>
<evidence type="ECO:0000256" key="30">
    <source>
        <dbReference type="ARBA" id="ARBA00023288"/>
    </source>
</evidence>
<evidence type="ECO:0000256" key="20">
    <source>
        <dbReference type="ARBA" id="ARBA00022879"/>
    </source>
</evidence>
<dbReference type="SUPFAM" id="SSF58069">
    <property type="entry name" value="Virus ectodomain"/>
    <property type="match status" value="1"/>
</dbReference>
<feature type="region of interest" description="Disordered" evidence="34">
    <location>
        <begin position="711"/>
        <end position="738"/>
    </location>
</feature>
<keyword evidence="27 32" id="KW-1015">Disulfide bond</keyword>
<evidence type="ECO:0000256" key="1">
    <source>
        <dbReference type="ARBA" id="ARBA00004402"/>
    </source>
</evidence>
<evidence type="ECO:0000256" key="11">
    <source>
        <dbReference type="ARBA" id="ARBA00022581"/>
    </source>
</evidence>
<evidence type="ECO:0000313" key="37">
    <source>
        <dbReference type="EMBL" id="APX60220.1"/>
    </source>
</evidence>
<evidence type="ECO:0000256" key="7">
    <source>
        <dbReference type="ARBA" id="ARBA00022506"/>
    </source>
</evidence>
<comment type="similarity">
    <text evidence="32">Belongs to the HIV-1 env protein family.</text>
</comment>
<dbReference type="FunFam" id="2.170.40.20:FF:000002">
    <property type="entry name" value="Envelope glycoprotein gp160"/>
    <property type="match status" value="1"/>
</dbReference>
<organismHost>
    <name type="scientific">Homo sapiens</name>
    <name type="common">Human</name>
    <dbReference type="NCBI Taxonomy" id="9606"/>
</organismHost>
<feature type="domain" description="Retroviral envelope protein GP41-like" evidence="36">
    <location>
        <begin position="524"/>
        <end position="712"/>
    </location>
</feature>
<evidence type="ECO:0000256" key="15">
    <source>
        <dbReference type="ARBA" id="ARBA00022703"/>
    </source>
</evidence>
<organism evidence="37">
    <name type="scientific">Human immunodeficiency virus type 1</name>
    <name type="common">HIV-1</name>
    <dbReference type="NCBI Taxonomy" id="11676"/>
    <lineage>
        <taxon>Viruses</taxon>
        <taxon>Riboviria</taxon>
        <taxon>Pararnavirae</taxon>
        <taxon>Artverviricota</taxon>
        <taxon>Revtraviricetes</taxon>
        <taxon>Ortervirales</taxon>
        <taxon>Retroviridae</taxon>
        <taxon>Orthoretrovirinae</taxon>
        <taxon>Lentivirus</taxon>
        <taxon>Lentivirus humimdef1</taxon>
    </lineage>
</organism>
<feature type="disulfide bond" evidence="32">
    <location>
        <begin position="592"/>
        <end position="598"/>
    </location>
</feature>
<feature type="transmembrane region" description="Helical" evidence="33">
    <location>
        <begin position="505"/>
        <end position="531"/>
    </location>
</feature>
<keyword evidence="22 32" id="KW-1133">Transmembrane helix</keyword>